<comment type="similarity">
    <text evidence="2 6">Belongs to the Mediator complex subunit 17 family.</text>
</comment>
<protein>
    <recommendedName>
        <fullName evidence="6">Mediator of RNA polymerase II transcription subunit 17</fullName>
    </recommendedName>
    <alternativeName>
        <fullName evidence="6">Mediator complex subunit 17</fullName>
    </alternativeName>
</protein>
<keyword evidence="3 6" id="KW-0805">Transcription regulation</keyword>
<evidence type="ECO:0000256" key="4">
    <source>
        <dbReference type="ARBA" id="ARBA00023163"/>
    </source>
</evidence>
<organism evidence="8 9">
    <name type="scientific">Carpinus fangiana</name>
    <dbReference type="NCBI Taxonomy" id="176857"/>
    <lineage>
        <taxon>Eukaryota</taxon>
        <taxon>Viridiplantae</taxon>
        <taxon>Streptophyta</taxon>
        <taxon>Embryophyta</taxon>
        <taxon>Tracheophyta</taxon>
        <taxon>Spermatophyta</taxon>
        <taxon>Magnoliopsida</taxon>
        <taxon>eudicotyledons</taxon>
        <taxon>Gunneridae</taxon>
        <taxon>Pentapetalae</taxon>
        <taxon>rosids</taxon>
        <taxon>fabids</taxon>
        <taxon>Fagales</taxon>
        <taxon>Betulaceae</taxon>
        <taxon>Carpinus</taxon>
    </lineage>
</organism>
<keyword evidence="6" id="KW-0010">Activator</keyword>
<feature type="region of interest" description="Disordered" evidence="7">
    <location>
        <begin position="244"/>
        <end position="271"/>
    </location>
</feature>
<dbReference type="GO" id="GO:0070847">
    <property type="term" value="C:core mediator complex"/>
    <property type="evidence" value="ECO:0007669"/>
    <property type="project" value="TreeGrafter"/>
</dbReference>
<evidence type="ECO:0000256" key="5">
    <source>
        <dbReference type="ARBA" id="ARBA00023242"/>
    </source>
</evidence>
<dbReference type="PANTHER" id="PTHR13114:SF7">
    <property type="entry name" value="MEDIATOR OF RNA POLYMERASE II TRANSCRIPTION SUBUNIT 17"/>
    <property type="match status" value="1"/>
</dbReference>
<dbReference type="GO" id="GO:0006357">
    <property type="term" value="P:regulation of transcription by RNA polymerase II"/>
    <property type="evidence" value="ECO:0007669"/>
    <property type="project" value="InterPro"/>
</dbReference>
<accession>A0A5N6QKD6</accession>
<keyword evidence="9" id="KW-1185">Reference proteome</keyword>
<sequence length="658" mass="74311">MDLKLEVSLDKLPVKRLDAIEENGAERFPPDVDYDEKRLSLIRRIDFAWAVEKDSKKKQKKSSKESSTPWQWQSMVENLQLAHQELSVIIDLINTVEANDAVTVASMTRPKPLPNEILSDLSVSAATKLQCFQHLGKYFKQSAKTLEQQISREARFYGALIRLQQNWKVKRQRGAASAPGSEGFTIDLFDNSLYDPAAVFRPSSLSTVRVDHDSAGMLSINLPPNSCRSLQFCFLGRHSDDTLREPYKTKTHPSTDHHSRESEKESLSDDEYVKETHSLVREVHRAIFDEQVFDLVNREAFNPSLGVNVTGIRENYLQLSIGQGTSVFISLTPSSQGDQMVENLGPQNLENLPLDTLDGVKLPEEEHDTPRKKWGFPNRISYEIYLQQVFHEHIFMRAKNRPVYTGARVSTQGAKDGSSLLGHFCMSLDHRIFSNKVLMELENVVCRVPYLHLICNPTWHSRTSAWTIFMRVPQSILHAGCQAPTSTHDRVRNVIKTEFRTKVVVNDDCINVEGEGAPNVVGQFKGNSVESSSMNRYDCDLADLPTIILQQAASQVIGWLREEALLVGMKVNRDFLCLSFELEHGETLSLVAHVDPEDTQGCISWWLLMEDGFSEERKLHLDSDGASEFRKFLGHLSLDVLYSTLMDLVSLCSGGGSQ</sequence>
<dbReference type="InterPro" id="IPR019313">
    <property type="entry name" value="Mediator_Med17"/>
</dbReference>
<evidence type="ECO:0000256" key="6">
    <source>
        <dbReference type="RuleBase" id="RU364140"/>
    </source>
</evidence>
<keyword evidence="4 6" id="KW-0804">Transcription</keyword>
<comment type="subunit">
    <text evidence="6">Component of the Mediator complex.</text>
</comment>
<dbReference type="Proteomes" id="UP000327013">
    <property type="component" value="Chromosome 1"/>
</dbReference>
<evidence type="ECO:0000256" key="2">
    <source>
        <dbReference type="ARBA" id="ARBA00005635"/>
    </source>
</evidence>
<dbReference type="PANTHER" id="PTHR13114">
    <property type="entry name" value="MEDIATOR OF RNA POLYMERASE II TRANSCRIPTION SUBUNIT 17"/>
    <property type="match status" value="1"/>
</dbReference>
<reference evidence="8 9" key="1">
    <citation type="submission" date="2019-06" db="EMBL/GenBank/DDBJ databases">
        <title>A chromosomal-level reference genome of Carpinus fangiana (Coryloideae, Betulaceae).</title>
        <authorList>
            <person name="Yang X."/>
            <person name="Wang Z."/>
            <person name="Zhang L."/>
            <person name="Hao G."/>
            <person name="Liu J."/>
            <person name="Yang Y."/>
        </authorList>
    </citation>
    <scope>NUCLEOTIDE SEQUENCE [LARGE SCALE GENOMIC DNA]</scope>
    <source>
        <strain evidence="8">Cfa_2016G</strain>
        <tissue evidence="8">Leaf</tissue>
    </source>
</reference>
<evidence type="ECO:0000256" key="7">
    <source>
        <dbReference type="SAM" id="MobiDB-lite"/>
    </source>
</evidence>
<dbReference type="Pfam" id="PF10156">
    <property type="entry name" value="Med17"/>
    <property type="match status" value="1"/>
</dbReference>
<gene>
    <name evidence="6" type="primary">MED17</name>
    <name evidence="8" type="ORF">FH972_003353</name>
</gene>
<keyword evidence="5 6" id="KW-0539">Nucleus</keyword>
<comment type="function">
    <text evidence="6">Component of the Mediator complex, a coactivator involved in the regulated transcription of nearly all RNA polymerase II-dependent genes. Mediator functions as a bridge to convey information from gene-specific regulatory proteins to the basal RNA polymerase II transcription machinery. Mediator is recruited to promoters by direct interactions with regulatory proteins and serves as a scaffold for the assembly of a functional preinitiation complex with RNA polymerase II and the general transcription factors.</text>
</comment>
<evidence type="ECO:0000256" key="3">
    <source>
        <dbReference type="ARBA" id="ARBA00023015"/>
    </source>
</evidence>
<name>A0A5N6QKD6_9ROSI</name>
<dbReference type="OrthoDB" id="2020583at2759"/>
<dbReference type="EMBL" id="CM017321">
    <property type="protein sequence ID" value="KAE7998854.1"/>
    <property type="molecule type" value="Genomic_DNA"/>
</dbReference>
<comment type="subcellular location">
    <subcellularLocation>
        <location evidence="1 6">Nucleus</location>
    </subcellularLocation>
</comment>
<evidence type="ECO:0000313" key="8">
    <source>
        <dbReference type="EMBL" id="KAE7998854.1"/>
    </source>
</evidence>
<dbReference type="AlphaFoldDB" id="A0A5N6QKD6"/>
<evidence type="ECO:0000256" key="1">
    <source>
        <dbReference type="ARBA" id="ARBA00004123"/>
    </source>
</evidence>
<evidence type="ECO:0000313" key="9">
    <source>
        <dbReference type="Proteomes" id="UP000327013"/>
    </source>
</evidence>
<proteinExistence type="inferred from homology"/>
<dbReference type="GO" id="GO:0016592">
    <property type="term" value="C:mediator complex"/>
    <property type="evidence" value="ECO:0007669"/>
    <property type="project" value="InterPro"/>
</dbReference>
<dbReference type="GO" id="GO:0003712">
    <property type="term" value="F:transcription coregulator activity"/>
    <property type="evidence" value="ECO:0007669"/>
    <property type="project" value="InterPro"/>
</dbReference>